<dbReference type="CDD" id="cd00093">
    <property type="entry name" value="HTH_XRE"/>
    <property type="match status" value="1"/>
</dbReference>
<protein>
    <recommendedName>
        <fullName evidence="1">HTH cro/C1-type domain-containing protein</fullName>
    </recommendedName>
</protein>
<feature type="domain" description="HTH cro/C1-type" evidence="1">
    <location>
        <begin position="39"/>
        <end position="92"/>
    </location>
</feature>
<dbReference type="InterPro" id="IPR010982">
    <property type="entry name" value="Lambda_DNA-bd_dom_sf"/>
</dbReference>
<dbReference type="SMART" id="SM00530">
    <property type="entry name" value="HTH_XRE"/>
    <property type="match status" value="1"/>
</dbReference>
<accession>A0A3B1DFU2</accession>
<evidence type="ECO:0000313" key="2">
    <source>
        <dbReference type="EMBL" id="VAX34838.1"/>
    </source>
</evidence>
<name>A0A3B1DFU2_9ZZZZ</name>
<gene>
    <name evidence="2" type="ORF">MNBD_UNCLBAC01-1477</name>
</gene>
<dbReference type="PROSITE" id="PS50943">
    <property type="entry name" value="HTH_CROC1"/>
    <property type="match status" value="1"/>
</dbReference>
<dbReference type="InterPro" id="IPR001387">
    <property type="entry name" value="Cro/C1-type_HTH"/>
</dbReference>
<organism evidence="2">
    <name type="scientific">hydrothermal vent metagenome</name>
    <dbReference type="NCBI Taxonomy" id="652676"/>
    <lineage>
        <taxon>unclassified sequences</taxon>
        <taxon>metagenomes</taxon>
        <taxon>ecological metagenomes</taxon>
    </lineage>
</organism>
<sequence>MTKVKTRKVDDYLKDKLKDPYFKELWELEEQKLEIVKPIITYRIKYKLSQGALAKNIGVTQQHISNIENGEFSSIATLEKVLLHIGYTVKIKAVRLEIKTKNRIKRVVKARSRKSYMVED</sequence>
<dbReference type="Pfam" id="PF01381">
    <property type="entry name" value="HTH_3"/>
    <property type="match status" value="1"/>
</dbReference>
<dbReference type="GO" id="GO:0003677">
    <property type="term" value="F:DNA binding"/>
    <property type="evidence" value="ECO:0007669"/>
    <property type="project" value="InterPro"/>
</dbReference>
<reference evidence="2" key="1">
    <citation type="submission" date="2018-06" db="EMBL/GenBank/DDBJ databases">
        <authorList>
            <person name="Zhirakovskaya E."/>
        </authorList>
    </citation>
    <scope>NUCLEOTIDE SEQUENCE</scope>
</reference>
<dbReference type="EMBL" id="UOGJ01000009">
    <property type="protein sequence ID" value="VAX34838.1"/>
    <property type="molecule type" value="Genomic_DNA"/>
</dbReference>
<dbReference type="Gene3D" id="1.10.260.40">
    <property type="entry name" value="lambda repressor-like DNA-binding domains"/>
    <property type="match status" value="1"/>
</dbReference>
<dbReference type="AlphaFoldDB" id="A0A3B1DFU2"/>
<evidence type="ECO:0000259" key="1">
    <source>
        <dbReference type="PROSITE" id="PS50943"/>
    </source>
</evidence>
<dbReference type="SUPFAM" id="SSF47413">
    <property type="entry name" value="lambda repressor-like DNA-binding domains"/>
    <property type="match status" value="1"/>
</dbReference>
<proteinExistence type="predicted"/>